<dbReference type="PANTHER" id="PTHR11017">
    <property type="entry name" value="LEUCINE-RICH REPEAT-CONTAINING PROTEIN"/>
    <property type="match status" value="1"/>
</dbReference>
<accession>A0AAV0RIZ7</accession>
<feature type="domain" description="TIR" evidence="5">
    <location>
        <begin position="137"/>
        <end position="299"/>
    </location>
</feature>
<dbReference type="InterPro" id="IPR000157">
    <property type="entry name" value="TIR_dom"/>
</dbReference>
<dbReference type="Pfam" id="PF23598">
    <property type="entry name" value="LRR_14"/>
    <property type="match status" value="1"/>
</dbReference>
<dbReference type="Pfam" id="PF01582">
    <property type="entry name" value="TIR"/>
    <property type="match status" value="1"/>
</dbReference>
<organism evidence="6 7">
    <name type="scientific">Linum tenue</name>
    <dbReference type="NCBI Taxonomy" id="586396"/>
    <lineage>
        <taxon>Eukaryota</taxon>
        <taxon>Viridiplantae</taxon>
        <taxon>Streptophyta</taxon>
        <taxon>Embryophyta</taxon>
        <taxon>Tracheophyta</taxon>
        <taxon>Spermatophyta</taxon>
        <taxon>Magnoliopsida</taxon>
        <taxon>eudicotyledons</taxon>
        <taxon>Gunneridae</taxon>
        <taxon>Pentapetalae</taxon>
        <taxon>rosids</taxon>
        <taxon>fabids</taxon>
        <taxon>Malpighiales</taxon>
        <taxon>Linaceae</taxon>
        <taxon>Linum</taxon>
    </lineage>
</organism>
<keyword evidence="7" id="KW-1185">Reference proteome</keyword>
<evidence type="ECO:0000313" key="7">
    <source>
        <dbReference type="Proteomes" id="UP001154282"/>
    </source>
</evidence>
<reference evidence="6" key="1">
    <citation type="submission" date="2022-08" db="EMBL/GenBank/DDBJ databases">
        <authorList>
            <person name="Gutierrez-Valencia J."/>
        </authorList>
    </citation>
    <scope>NUCLEOTIDE SEQUENCE</scope>
</reference>
<dbReference type="Gene3D" id="3.80.10.10">
    <property type="entry name" value="Ribonuclease Inhibitor"/>
    <property type="match status" value="2"/>
</dbReference>
<feature type="region of interest" description="Disordered" evidence="4">
    <location>
        <begin position="1"/>
        <end position="32"/>
    </location>
</feature>
<dbReference type="SUPFAM" id="SSF52540">
    <property type="entry name" value="P-loop containing nucleoside triphosphate hydrolases"/>
    <property type="match status" value="1"/>
</dbReference>
<comment type="caution">
    <text evidence="6">The sequence shown here is derived from an EMBL/GenBank/DDBJ whole genome shotgun (WGS) entry which is preliminary data.</text>
</comment>
<evidence type="ECO:0000256" key="4">
    <source>
        <dbReference type="SAM" id="MobiDB-lite"/>
    </source>
</evidence>
<feature type="compositionally biased region" description="Low complexity" evidence="4">
    <location>
        <begin position="19"/>
        <end position="32"/>
    </location>
</feature>
<proteinExistence type="predicted"/>
<evidence type="ECO:0000256" key="1">
    <source>
        <dbReference type="ARBA" id="ARBA00022614"/>
    </source>
</evidence>
<dbReference type="PRINTS" id="PR00364">
    <property type="entry name" value="DISEASERSIST"/>
</dbReference>
<dbReference type="PANTHER" id="PTHR11017:SF357">
    <property type="entry name" value="ADP-RIBOSYL CYCLASE_CYCLIC ADP-RIBOSE HYDROLASE"/>
    <property type="match status" value="1"/>
</dbReference>
<keyword evidence="3" id="KW-0611">Plant defense</keyword>
<dbReference type="InterPro" id="IPR055414">
    <property type="entry name" value="LRR_R13L4/SHOC2-like"/>
</dbReference>
<keyword evidence="1" id="KW-0433">Leucine-rich repeat</keyword>
<name>A0AAV0RIZ7_9ROSI</name>
<dbReference type="SUPFAM" id="SSF52058">
    <property type="entry name" value="L domain-like"/>
    <property type="match status" value="2"/>
</dbReference>
<protein>
    <recommendedName>
        <fullName evidence="5">TIR domain-containing protein</fullName>
    </recommendedName>
</protein>
<dbReference type="InterPro" id="IPR032675">
    <property type="entry name" value="LRR_dom_sf"/>
</dbReference>
<dbReference type="InterPro" id="IPR035897">
    <property type="entry name" value="Toll_tir_struct_dom_sf"/>
</dbReference>
<dbReference type="Pfam" id="PF23282">
    <property type="entry name" value="WHD_ROQ1"/>
    <property type="match status" value="1"/>
</dbReference>
<dbReference type="GO" id="GO:0043531">
    <property type="term" value="F:ADP binding"/>
    <property type="evidence" value="ECO:0007669"/>
    <property type="project" value="InterPro"/>
</dbReference>
<dbReference type="GO" id="GO:0007165">
    <property type="term" value="P:signal transduction"/>
    <property type="evidence" value="ECO:0007669"/>
    <property type="project" value="InterPro"/>
</dbReference>
<dbReference type="GO" id="GO:0006952">
    <property type="term" value="P:defense response"/>
    <property type="evidence" value="ECO:0007669"/>
    <property type="project" value="UniProtKB-KW"/>
</dbReference>
<dbReference type="Pfam" id="PF00931">
    <property type="entry name" value="NB-ARC"/>
    <property type="match status" value="1"/>
</dbReference>
<dbReference type="InterPro" id="IPR027417">
    <property type="entry name" value="P-loop_NTPase"/>
</dbReference>
<keyword evidence="2" id="KW-0677">Repeat</keyword>
<dbReference type="Proteomes" id="UP001154282">
    <property type="component" value="Unassembled WGS sequence"/>
</dbReference>
<evidence type="ECO:0000256" key="3">
    <source>
        <dbReference type="ARBA" id="ARBA00022821"/>
    </source>
</evidence>
<dbReference type="Gene3D" id="1.10.8.430">
    <property type="entry name" value="Helical domain of apoptotic protease-activating factors"/>
    <property type="match status" value="1"/>
</dbReference>
<dbReference type="InterPro" id="IPR058192">
    <property type="entry name" value="WHD_ROQ1-like"/>
</dbReference>
<sequence length="1327" mass="149244">TRKCGRRQSSCDSETPAGSALAAVSPATSTSLSPTTKIDALLDDKTQSVDKLLSARKTSALLIMSIFADSTCAWERPFGDSENVSHGHIGWYSHNWNLGKGKDDIQRSRNIILKVASSFSLTSMASSSHGALYTGEWEYDVFLCFRGDDTRHCFASHLMAALAANQIQAFNDAMLHKTQSFDELLSVLQRSALSIVIFSEKFADSPWCLNEVATVAQSMANFGHRALPVFYKVGWSDVAADSGSYSTTIVDKLKASSEDNKRWKDALKAIANCAGHTSEETKIESELIKLIVEDVQKQLIDMSPSIKSNNLVGMGPRVLEVERLLAMDELDDTRIIGLWGMGGLGKTALAKACYDRTVSSKKEIKHHFIRNINESCESQVGVEGIVQDLYSKLLSEKNLSREDLDMKCRRARLSRSKVFIVLDNVETPCQLEQLLLGDVSKHNKLFAMGSRIIVTTRNKKVLQNAMARVYAMKALSYNESIQLFSLHAFRQYYPPDDWMHLSHLATSYCKGNSLALRVLGGTLFGEDIHYWQNFLSGLRRIQKPEIHDILRRSYNKLGVQERRLFLDVACLLNGIARSRLIKYMAVTCSSTYCIVKDLIDKSLLICISCKDGEKIEVHDLLKEMAWNIVNEEQKLRKRTRLVDPEDIHKLLTTHKVKNWATFISNLFRGIEMVLPTRKRRKVIHMHGEGNCTLEKLRTTEGISLDLSKAKEMHLEANAFEGMDSLTFLKFWLPINAMSNRSARGNKFLLPYGGLDTLPGGLRWLHWDQYPSKSLPLRFYPQHLVHLIIRDSPIKRLWQGFDQPLLVNLMVLNLSYCASLLAIPNLSKSSKLEELLLRECKSLVEVPSQVRYLDRLITIDLGYCVNLKHLPSKFNSKFLKNVWMDHCPNVKHCPDMNSGELMELDLNETPVIEPPEAIYHVKQGGILRLCGKHFANFPAISARLQEFHLCHSAIKDINPYGHHQASSELLPEFGWLELVGNLQCKSLPKNIWNMVSSLLTIRHSPLLENLPEISEPVSGLSYLSIIRCESIKSIPSSINNLVSLSYLGLRNTGIKSLPSSIQELDQLNSIDLSYCKSLEHIPSNIQKLPKLYGLYLRGCRSISSLPELPSNLSILDVGGCKSLQALPSNASKLSWESLRFYNCPELDRTFPDEIVANYPVYATLPRRCKAELQYLGSDIPEWFSSKSANGNDGSFVMVHLPPSNGSSERPMIKGIAFGVVWSSDSSCVWPTMKCDCSVGTITVASWSSCHFSLDGDGANSSDKVFLWFDQNLSGKSKEREGKGEEEAWYVKYAGLAVSFRFYPRLGYGEDVKQLENFKIKRCGVSLMY</sequence>
<dbReference type="InterPro" id="IPR044974">
    <property type="entry name" value="Disease_R_plants"/>
</dbReference>
<dbReference type="Gene3D" id="3.40.50.10140">
    <property type="entry name" value="Toll/interleukin-1 receptor homology (TIR) domain"/>
    <property type="match status" value="1"/>
</dbReference>
<gene>
    <name evidence="6" type="ORF">LITE_LOCUS48008</name>
</gene>
<dbReference type="SUPFAM" id="SSF52200">
    <property type="entry name" value="Toll/Interleukin receptor TIR domain"/>
    <property type="match status" value="1"/>
</dbReference>
<dbReference type="SMART" id="SM00255">
    <property type="entry name" value="TIR"/>
    <property type="match status" value="1"/>
</dbReference>
<evidence type="ECO:0000313" key="6">
    <source>
        <dbReference type="EMBL" id="CAI0556524.1"/>
    </source>
</evidence>
<dbReference type="EMBL" id="CAMGYJ010000010">
    <property type="protein sequence ID" value="CAI0556524.1"/>
    <property type="molecule type" value="Genomic_DNA"/>
</dbReference>
<dbReference type="InterPro" id="IPR002182">
    <property type="entry name" value="NB-ARC"/>
</dbReference>
<dbReference type="GO" id="GO:0051707">
    <property type="term" value="P:response to other organism"/>
    <property type="evidence" value="ECO:0007669"/>
    <property type="project" value="UniProtKB-ARBA"/>
</dbReference>
<evidence type="ECO:0000256" key="2">
    <source>
        <dbReference type="ARBA" id="ARBA00022737"/>
    </source>
</evidence>
<dbReference type="Gene3D" id="3.40.50.300">
    <property type="entry name" value="P-loop containing nucleotide triphosphate hydrolases"/>
    <property type="match status" value="1"/>
</dbReference>
<feature type="non-terminal residue" evidence="6">
    <location>
        <position position="1"/>
    </location>
</feature>
<evidence type="ECO:0000259" key="5">
    <source>
        <dbReference type="PROSITE" id="PS50104"/>
    </source>
</evidence>
<dbReference type="InterPro" id="IPR042197">
    <property type="entry name" value="Apaf_helical"/>
</dbReference>
<dbReference type="PROSITE" id="PS50104">
    <property type="entry name" value="TIR"/>
    <property type="match status" value="1"/>
</dbReference>